<dbReference type="SUPFAM" id="SSF63829">
    <property type="entry name" value="Calcium-dependent phosphotriesterase"/>
    <property type="match status" value="1"/>
</dbReference>
<comment type="caution">
    <text evidence="1">The sequence shown here is derived from an EMBL/GenBank/DDBJ whole genome shotgun (WGS) entry which is preliminary data.</text>
</comment>
<evidence type="ECO:0000313" key="2">
    <source>
        <dbReference type="Proteomes" id="UP000215914"/>
    </source>
</evidence>
<dbReference type="Proteomes" id="UP000215914">
    <property type="component" value="Unassembled WGS sequence"/>
</dbReference>
<organism evidence="1 2">
    <name type="scientific">Helianthus annuus</name>
    <name type="common">Common sunflower</name>
    <dbReference type="NCBI Taxonomy" id="4232"/>
    <lineage>
        <taxon>Eukaryota</taxon>
        <taxon>Viridiplantae</taxon>
        <taxon>Streptophyta</taxon>
        <taxon>Embryophyta</taxon>
        <taxon>Tracheophyta</taxon>
        <taxon>Spermatophyta</taxon>
        <taxon>Magnoliopsida</taxon>
        <taxon>eudicotyledons</taxon>
        <taxon>Gunneridae</taxon>
        <taxon>Pentapetalae</taxon>
        <taxon>asterids</taxon>
        <taxon>campanulids</taxon>
        <taxon>Asterales</taxon>
        <taxon>Asteraceae</taxon>
        <taxon>Asteroideae</taxon>
        <taxon>Heliantheae alliance</taxon>
        <taxon>Heliantheae</taxon>
        <taxon>Helianthus</taxon>
    </lineage>
</organism>
<dbReference type="InterPro" id="IPR011042">
    <property type="entry name" value="6-blade_b-propeller_TolB-like"/>
</dbReference>
<reference evidence="1" key="2">
    <citation type="submission" date="2020-06" db="EMBL/GenBank/DDBJ databases">
        <title>Helianthus annuus Genome sequencing and assembly Release 2.</title>
        <authorList>
            <person name="Gouzy J."/>
            <person name="Langlade N."/>
            <person name="Munos S."/>
        </authorList>
    </citation>
    <scope>NUCLEOTIDE SEQUENCE</scope>
    <source>
        <tissue evidence="1">Leaves</tissue>
    </source>
</reference>
<dbReference type="EMBL" id="MNCJ02000316">
    <property type="protein sequence ID" value="KAF5821253.1"/>
    <property type="molecule type" value="Genomic_DNA"/>
</dbReference>
<dbReference type="GO" id="GO:0016829">
    <property type="term" value="F:lyase activity"/>
    <property type="evidence" value="ECO:0007669"/>
    <property type="project" value="UniProtKB-KW"/>
</dbReference>
<keyword evidence="2" id="KW-1185">Reference proteome</keyword>
<gene>
    <name evidence="1" type="ORF">HanXRQr2_Chr01g0011711</name>
</gene>
<dbReference type="PANTHER" id="PTHR10426">
    <property type="entry name" value="STRICTOSIDINE SYNTHASE-RELATED"/>
    <property type="match status" value="1"/>
</dbReference>
<dbReference type="EC" id="4.3.3.2" evidence="1"/>
<dbReference type="AlphaFoldDB" id="A0A9K3JUJ9"/>
<dbReference type="Gene3D" id="2.120.10.30">
    <property type="entry name" value="TolB, C-terminal domain"/>
    <property type="match status" value="1"/>
</dbReference>
<protein>
    <submittedName>
        <fullName evidence="1">Strictosidine synthase</fullName>
        <ecNumber evidence="1">4.3.3.2</ecNumber>
    </submittedName>
</protein>
<dbReference type="PANTHER" id="PTHR10426:SF79">
    <property type="entry name" value="PROTEIN STRICTOSIDINE SYNTHASE-LIKE 2"/>
    <property type="match status" value="1"/>
</dbReference>
<proteinExistence type="predicted"/>
<sequence>MRHCRRNARHGESCDGPAMEEKCGRPLGLKFHKSSGILYVADAYFGLLELGPNGGLATSLVSKVQGLPLKFTNGIDIDYTNGFIYFTDSSQRYTRRYVHLCPNSLKKKKNPKLVFRSVTNPIILNPRRRFC</sequence>
<keyword evidence="1" id="KW-0456">Lyase</keyword>
<accession>A0A9K3JUJ9</accession>
<evidence type="ECO:0000313" key="1">
    <source>
        <dbReference type="EMBL" id="KAF5821253.1"/>
    </source>
</evidence>
<name>A0A9K3JUJ9_HELAN</name>
<dbReference type="Gramene" id="mRNA:HanXRQr2_Chr01g0011711">
    <property type="protein sequence ID" value="mRNA:HanXRQr2_Chr01g0011711"/>
    <property type="gene ID" value="HanXRQr2_Chr01g0011711"/>
</dbReference>
<reference evidence="1" key="1">
    <citation type="journal article" date="2017" name="Nature">
        <title>The sunflower genome provides insights into oil metabolism, flowering and Asterid evolution.</title>
        <authorList>
            <person name="Badouin H."/>
            <person name="Gouzy J."/>
            <person name="Grassa C.J."/>
            <person name="Murat F."/>
            <person name="Staton S.E."/>
            <person name="Cottret L."/>
            <person name="Lelandais-Briere C."/>
            <person name="Owens G.L."/>
            <person name="Carrere S."/>
            <person name="Mayjonade B."/>
            <person name="Legrand L."/>
            <person name="Gill N."/>
            <person name="Kane N.C."/>
            <person name="Bowers J.E."/>
            <person name="Hubner S."/>
            <person name="Bellec A."/>
            <person name="Berard A."/>
            <person name="Berges H."/>
            <person name="Blanchet N."/>
            <person name="Boniface M.C."/>
            <person name="Brunel D."/>
            <person name="Catrice O."/>
            <person name="Chaidir N."/>
            <person name="Claudel C."/>
            <person name="Donnadieu C."/>
            <person name="Faraut T."/>
            <person name="Fievet G."/>
            <person name="Helmstetter N."/>
            <person name="King M."/>
            <person name="Knapp S.J."/>
            <person name="Lai Z."/>
            <person name="Le Paslier M.C."/>
            <person name="Lippi Y."/>
            <person name="Lorenzon L."/>
            <person name="Mandel J.R."/>
            <person name="Marage G."/>
            <person name="Marchand G."/>
            <person name="Marquand E."/>
            <person name="Bret-Mestries E."/>
            <person name="Morien E."/>
            <person name="Nambeesan S."/>
            <person name="Nguyen T."/>
            <person name="Pegot-Espagnet P."/>
            <person name="Pouilly N."/>
            <person name="Raftis F."/>
            <person name="Sallet E."/>
            <person name="Schiex T."/>
            <person name="Thomas J."/>
            <person name="Vandecasteele C."/>
            <person name="Vares D."/>
            <person name="Vear F."/>
            <person name="Vautrin S."/>
            <person name="Crespi M."/>
            <person name="Mangin B."/>
            <person name="Burke J.M."/>
            <person name="Salse J."/>
            <person name="Munos S."/>
            <person name="Vincourt P."/>
            <person name="Rieseberg L.H."/>
            <person name="Langlade N.B."/>
        </authorList>
    </citation>
    <scope>NUCLEOTIDE SEQUENCE</scope>
    <source>
        <tissue evidence="1">Leaves</tissue>
    </source>
</reference>